<evidence type="ECO:0000256" key="1">
    <source>
        <dbReference type="SAM" id="MobiDB-lite"/>
    </source>
</evidence>
<accession>A0ABV4LQ01</accession>
<proteinExistence type="predicted"/>
<name>A0ABV4LQ01_VIBSP</name>
<comment type="caution">
    <text evidence="2">The sequence shown here is derived from an EMBL/GenBank/DDBJ whole genome shotgun (WGS) entry which is preliminary data.</text>
</comment>
<keyword evidence="3" id="KW-1185">Reference proteome</keyword>
<dbReference type="Proteomes" id="UP001569200">
    <property type="component" value="Unassembled WGS sequence"/>
</dbReference>
<feature type="compositionally biased region" description="Low complexity" evidence="1">
    <location>
        <begin position="76"/>
        <end position="87"/>
    </location>
</feature>
<sequence length="177" mass="19698">MTANSTEAQLRDALNRLIIRRPITKANLLKVQAGKPLKITNSSVEKEAGKGNGALRHYPKLREDIETAEAERVYGSSNPSDISSGSSEKITVEEVKSSPIYKKIQDELAKEVSARKSAEADVLDLKEECARKDAALNEKSAELDEVIASMWELIPRDSQRTVLIQKLNKVISFNEYK</sequence>
<evidence type="ECO:0000313" key="3">
    <source>
        <dbReference type="Proteomes" id="UP001569200"/>
    </source>
</evidence>
<gene>
    <name evidence="2" type="ORF">ACED33_07555</name>
</gene>
<reference evidence="2 3" key="1">
    <citation type="submission" date="2024-06" db="EMBL/GenBank/DDBJ databases">
        <authorList>
            <person name="Steensen K."/>
            <person name="Seneca J."/>
            <person name="Bartlau N."/>
            <person name="Yu A.X."/>
            <person name="Polz M.F."/>
        </authorList>
    </citation>
    <scope>NUCLEOTIDE SEQUENCE [LARGE SCALE GENOMIC DNA]</scope>
    <source>
        <strain evidence="2 3">1F145</strain>
    </source>
</reference>
<organism evidence="2 3">
    <name type="scientific">Vibrio splendidus</name>
    <dbReference type="NCBI Taxonomy" id="29497"/>
    <lineage>
        <taxon>Bacteria</taxon>
        <taxon>Pseudomonadati</taxon>
        <taxon>Pseudomonadota</taxon>
        <taxon>Gammaproteobacteria</taxon>
        <taxon>Vibrionales</taxon>
        <taxon>Vibrionaceae</taxon>
        <taxon>Vibrio</taxon>
    </lineage>
</organism>
<dbReference type="RefSeq" id="WP_102308855.1">
    <property type="nucleotide sequence ID" value="NZ_CAWQKL010000193.1"/>
</dbReference>
<protein>
    <submittedName>
        <fullName evidence="2">Uncharacterized protein</fullName>
    </submittedName>
</protein>
<dbReference type="EMBL" id="JBGOOW010000005">
    <property type="protein sequence ID" value="MEZ8180525.1"/>
    <property type="molecule type" value="Genomic_DNA"/>
</dbReference>
<evidence type="ECO:0000313" key="2">
    <source>
        <dbReference type="EMBL" id="MEZ8180525.1"/>
    </source>
</evidence>
<feature type="region of interest" description="Disordered" evidence="1">
    <location>
        <begin position="69"/>
        <end position="89"/>
    </location>
</feature>